<feature type="compositionally biased region" description="Low complexity" evidence="1">
    <location>
        <begin position="103"/>
        <end position="122"/>
    </location>
</feature>
<protein>
    <submittedName>
        <fullName evidence="2">Uncharacterized protein</fullName>
    </submittedName>
</protein>
<feature type="compositionally biased region" description="Polar residues" evidence="1">
    <location>
        <begin position="50"/>
        <end position="66"/>
    </location>
</feature>
<feature type="region of interest" description="Disordered" evidence="1">
    <location>
        <begin position="103"/>
        <end position="133"/>
    </location>
</feature>
<keyword evidence="3" id="KW-1185">Reference proteome</keyword>
<proteinExistence type="predicted"/>
<reference evidence="2 3" key="1">
    <citation type="journal article" date="2016" name="Proc. Natl. Acad. Sci. U.S.A.">
        <title>Comparative genomics of biotechnologically important yeasts.</title>
        <authorList>
            <person name="Riley R."/>
            <person name="Haridas S."/>
            <person name="Wolfe K.H."/>
            <person name="Lopes M.R."/>
            <person name="Hittinger C.T."/>
            <person name="Goeker M."/>
            <person name="Salamov A.A."/>
            <person name="Wisecaver J.H."/>
            <person name="Long T.M."/>
            <person name="Calvey C.H."/>
            <person name="Aerts A.L."/>
            <person name="Barry K.W."/>
            <person name="Choi C."/>
            <person name="Clum A."/>
            <person name="Coughlan A.Y."/>
            <person name="Deshpande S."/>
            <person name="Douglass A.P."/>
            <person name="Hanson S.J."/>
            <person name="Klenk H.-P."/>
            <person name="LaButti K.M."/>
            <person name="Lapidus A."/>
            <person name="Lindquist E.A."/>
            <person name="Lipzen A.M."/>
            <person name="Meier-Kolthoff J.P."/>
            <person name="Ohm R.A."/>
            <person name="Otillar R.P."/>
            <person name="Pangilinan J.L."/>
            <person name="Peng Y."/>
            <person name="Rokas A."/>
            <person name="Rosa C.A."/>
            <person name="Scheuner C."/>
            <person name="Sibirny A.A."/>
            <person name="Slot J.C."/>
            <person name="Stielow J.B."/>
            <person name="Sun H."/>
            <person name="Kurtzman C.P."/>
            <person name="Blackwell M."/>
            <person name="Grigoriev I.V."/>
            <person name="Jeffries T.W."/>
        </authorList>
    </citation>
    <scope>NUCLEOTIDE SEQUENCE [LARGE SCALE GENOMIC DNA]</scope>
    <source>
        <strain evidence="2 3">NRRL Y-11557</strain>
    </source>
</reference>
<evidence type="ECO:0000313" key="3">
    <source>
        <dbReference type="Proteomes" id="UP000094385"/>
    </source>
</evidence>
<feature type="compositionally biased region" description="Basic and acidic residues" evidence="1">
    <location>
        <begin position="197"/>
        <end position="212"/>
    </location>
</feature>
<dbReference type="OrthoDB" id="10369064at2759"/>
<sequence>MSTIHLSAAPQPDSDRSVPSISLTVPKSPRVPHIMAENRSSPGHMASPNIVATDSTDSGDSRSISPVNDPPTAKIAIKEGVQHTKRRPPSLVIDQSLTALPSLHMSSNSSANSLSSESQKASPPSTIVSGKPAKSAKEIIQGLALHCVSPGLPPMNYEMLENVMRTKAIEKQQRQLIASRQKPADGSPDLTSTINSDQRDKDELMEDVKGPERAVAGSGNEAREASRSEDMNRMRMKVSAPQSQNREPRSVMKGRNLEYEKSASSVAETGRRAPRPASIQIVDPAQYQEGDYERAIQSAPLVNSMRIESPHNASICHQIDRRMLAQGMYPGRRPVSSPVFPRNRLTGQKSRYSDTGAFPVPHSANPALSSAGISLRTRIHPELSGHTRRMSAHALPPRAEVYYSQSVLPYPPQKRAKHRREPQSTLQAKRLADSDCECEECRRASTSTGEELHTVRRKVGEEGASQHRMKRQKFLDLCADMWDLFHETQ</sequence>
<evidence type="ECO:0000313" key="2">
    <source>
        <dbReference type="EMBL" id="ODQ75884.1"/>
    </source>
</evidence>
<feature type="compositionally biased region" description="Basic and acidic residues" evidence="1">
    <location>
        <begin position="221"/>
        <end position="233"/>
    </location>
</feature>
<dbReference type="AlphaFoldDB" id="A0A1E3QEI3"/>
<dbReference type="EMBL" id="KV454290">
    <property type="protein sequence ID" value="ODQ75884.1"/>
    <property type="molecule type" value="Genomic_DNA"/>
</dbReference>
<organism evidence="2 3">
    <name type="scientific">Lipomyces starkeyi NRRL Y-11557</name>
    <dbReference type="NCBI Taxonomy" id="675824"/>
    <lineage>
        <taxon>Eukaryota</taxon>
        <taxon>Fungi</taxon>
        <taxon>Dikarya</taxon>
        <taxon>Ascomycota</taxon>
        <taxon>Saccharomycotina</taxon>
        <taxon>Lipomycetes</taxon>
        <taxon>Lipomycetales</taxon>
        <taxon>Lipomycetaceae</taxon>
        <taxon>Lipomyces</taxon>
    </lineage>
</organism>
<feature type="region of interest" description="Disordered" evidence="1">
    <location>
        <begin position="1"/>
        <end position="74"/>
    </location>
</feature>
<dbReference type="Proteomes" id="UP000094385">
    <property type="component" value="Unassembled WGS sequence"/>
</dbReference>
<feature type="region of interest" description="Disordered" evidence="1">
    <location>
        <begin position="171"/>
        <end position="253"/>
    </location>
</feature>
<name>A0A1E3QEI3_LIPST</name>
<evidence type="ECO:0000256" key="1">
    <source>
        <dbReference type="SAM" id="MobiDB-lite"/>
    </source>
</evidence>
<gene>
    <name evidence="2" type="ORF">LIPSTDRAFT_221307</name>
</gene>
<accession>A0A1E3QEI3</accession>